<dbReference type="Proteomes" id="UP000051500">
    <property type="component" value="Unassembled WGS sequence"/>
</dbReference>
<organism evidence="2 3">
    <name type="scientific">Ligilactobacillus ceti DSM 22408</name>
    <dbReference type="NCBI Taxonomy" id="1122146"/>
    <lineage>
        <taxon>Bacteria</taxon>
        <taxon>Bacillati</taxon>
        <taxon>Bacillota</taxon>
        <taxon>Bacilli</taxon>
        <taxon>Lactobacillales</taxon>
        <taxon>Lactobacillaceae</taxon>
        <taxon>Ligilactobacillus</taxon>
    </lineage>
</organism>
<evidence type="ECO:0000259" key="1">
    <source>
        <dbReference type="PROSITE" id="PS51154"/>
    </source>
</evidence>
<feature type="domain" description="Macro" evidence="1">
    <location>
        <begin position="1"/>
        <end position="159"/>
    </location>
</feature>
<keyword evidence="3" id="KW-1185">Reference proteome</keyword>
<dbReference type="Gene3D" id="3.40.220.10">
    <property type="entry name" value="Leucine Aminopeptidase, subunit E, domain 1"/>
    <property type="match status" value="1"/>
</dbReference>
<dbReference type="STRING" id="1122146.IV53_GL000555"/>
<gene>
    <name evidence="2" type="ORF">IV53_GL000555</name>
</gene>
<dbReference type="AlphaFoldDB" id="A0A0R2KGW0"/>
<dbReference type="PATRIC" id="fig|1122146.4.peg.570"/>
<dbReference type="PANTHER" id="PTHR11106">
    <property type="entry name" value="GANGLIOSIDE INDUCED DIFFERENTIATION ASSOCIATED PROTEIN 2-RELATED"/>
    <property type="match status" value="1"/>
</dbReference>
<dbReference type="InterPro" id="IPR043472">
    <property type="entry name" value="Macro_dom-like"/>
</dbReference>
<name>A0A0R2KGW0_9LACO</name>
<sequence>MDDITKLKVDAIVNTSSCYLDDYTGFQGAIKKAAGTEMETEFKLKFETGIKEGTSGFTKGYNLPAKYIIHTVIPQRNFFNPTSLKNCYESILKTASEIEIKSLALPLLGCGDKGWTMDESLKVALRVFINCDHDIDEIFIVTDKEDEFKAVNAVIRKKRCLLLLEGVRELHRRGYQNVRILPYMAPSGVFWRLDIFDTITNNKLRYSSGGQEQLGNSIVQVDDSSSKVADVIFKELSLTEVQKADQEYAIWLDCLVEASIGIFQLPWAFAEYVETDCWHLGSIQFPLPPNYRRNIEL</sequence>
<dbReference type="Pfam" id="PF01661">
    <property type="entry name" value="Macro"/>
    <property type="match status" value="1"/>
</dbReference>
<dbReference type="PROSITE" id="PS51154">
    <property type="entry name" value="MACRO"/>
    <property type="match status" value="1"/>
</dbReference>
<comment type="caution">
    <text evidence="2">The sequence shown here is derived from an EMBL/GenBank/DDBJ whole genome shotgun (WGS) entry which is preliminary data.</text>
</comment>
<proteinExistence type="predicted"/>
<reference evidence="2 3" key="1">
    <citation type="journal article" date="2015" name="Genome Announc.">
        <title>Expanding the biotechnology potential of lactobacilli through comparative genomics of 213 strains and associated genera.</title>
        <authorList>
            <person name="Sun Z."/>
            <person name="Harris H.M."/>
            <person name="McCann A."/>
            <person name="Guo C."/>
            <person name="Argimon S."/>
            <person name="Zhang W."/>
            <person name="Yang X."/>
            <person name="Jeffery I.B."/>
            <person name="Cooney J.C."/>
            <person name="Kagawa T.F."/>
            <person name="Liu W."/>
            <person name="Song Y."/>
            <person name="Salvetti E."/>
            <person name="Wrobel A."/>
            <person name="Rasinkangas P."/>
            <person name="Parkhill J."/>
            <person name="Rea M.C."/>
            <person name="O'Sullivan O."/>
            <person name="Ritari J."/>
            <person name="Douillard F.P."/>
            <person name="Paul Ross R."/>
            <person name="Yang R."/>
            <person name="Briner A.E."/>
            <person name="Felis G.E."/>
            <person name="de Vos W.M."/>
            <person name="Barrangou R."/>
            <person name="Klaenhammer T.R."/>
            <person name="Caufield P.W."/>
            <person name="Cui Y."/>
            <person name="Zhang H."/>
            <person name="O'Toole P.W."/>
        </authorList>
    </citation>
    <scope>NUCLEOTIDE SEQUENCE [LARGE SCALE GENOMIC DNA]</scope>
    <source>
        <strain evidence="2 3">DSM 22408</strain>
    </source>
</reference>
<dbReference type="SMART" id="SM00506">
    <property type="entry name" value="A1pp"/>
    <property type="match status" value="1"/>
</dbReference>
<protein>
    <recommendedName>
        <fullName evidence="1">Macro domain-containing protein</fullName>
    </recommendedName>
</protein>
<evidence type="ECO:0000313" key="3">
    <source>
        <dbReference type="Proteomes" id="UP000051500"/>
    </source>
</evidence>
<dbReference type="PANTHER" id="PTHR11106:SF27">
    <property type="entry name" value="MACRO DOMAIN-CONTAINING PROTEIN"/>
    <property type="match status" value="1"/>
</dbReference>
<dbReference type="InterPro" id="IPR002589">
    <property type="entry name" value="Macro_dom"/>
</dbReference>
<dbReference type="eggNOG" id="COG2110">
    <property type="taxonomic scope" value="Bacteria"/>
</dbReference>
<dbReference type="SUPFAM" id="SSF52949">
    <property type="entry name" value="Macro domain-like"/>
    <property type="match status" value="1"/>
</dbReference>
<dbReference type="EMBL" id="JQBZ01000025">
    <property type="protein sequence ID" value="KRN88590.1"/>
    <property type="molecule type" value="Genomic_DNA"/>
</dbReference>
<accession>A0A0R2KGW0</accession>
<evidence type="ECO:0000313" key="2">
    <source>
        <dbReference type="EMBL" id="KRN88590.1"/>
    </source>
</evidence>